<keyword evidence="2" id="KW-1185">Reference proteome</keyword>
<proteinExistence type="predicted"/>
<comment type="caution">
    <text evidence="1">The sequence shown here is derived from an EMBL/GenBank/DDBJ whole genome shotgun (WGS) entry which is preliminary data.</text>
</comment>
<protein>
    <submittedName>
        <fullName evidence="1">Uncharacterized protein</fullName>
    </submittedName>
</protein>
<evidence type="ECO:0000313" key="1">
    <source>
        <dbReference type="EMBL" id="MCE3215919.1"/>
    </source>
</evidence>
<evidence type="ECO:0000313" key="2">
    <source>
        <dbReference type="Proteomes" id="UP000823775"/>
    </source>
</evidence>
<dbReference type="EMBL" id="JACEIK010011853">
    <property type="protein sequence ID" value="MCE3215919.1"/>
    <property type="molecule type" value="Genomic_DNA"/>
</dbReference>
<feature type="non-terminal residue" evidence="1">
    <location>
        <position position="90"/>
    </location>
</feature>
<gene>
    <name evidence="1" type="ORF">HAX54_004103</name>
</gene>
<sequence>MEVKYALENCNYQGRIELEFPTIRDKFRELGLGYIFAELDECNLSMMREFYANRDTFFGESTKLKIRGQVVHFTYNRFNAFHETPAADPF</sequence>
<dbReference type="Proteomes" id="UP000823775">
    <property type="component" value="Unassembled WGS sequence"/>
</dbReference>
<reference evidence="1 2" key="1">
    <citation type="journal article" date="2021" name="BMC Genomics">
        <title>Datura genome reveals duplications of psychoactive alkaloid biosynthetic genes and high mutation rate following tissue culture.</title>
        <authorList>
            <person name="Rajewski A."/>
            <person name="Carter-House D."/>
            <person name="Stajich J."/>
            <person name="Litt A."/>
        </authorList>
    </citation>
    <scope>NUCLEOTIDE SEQUENCE [LARGE SCALE GENOMIC DNA]</scope>
    <source>
        <strain evidence="1">AR-01</strain>
    </source>
</reference>
<accession>A0ABS8WWB7</accession>
<organism evidence="1 2">
    <name type="scientific">Datura stramonium</name>
    <name type="common">Jimsonweed</name>
    <name type="synonym">Common thornapple</name>
    <dbReference type="NCBI Taxonomy" id="4076"/>
    <lineage>
        <taxon>Eukaryota</taxon>
        <taxon>Viridiplantae</taxon>
        <taxon>Streptophyta</taxon>
        <taxon>Embryophyta</taxon>
        <taxon>Tracheophyta</taxon>
        <taxon>Spermatophyta</taxon>
        <taxon>Magnoliopsida</taxon>
        <taxon>eudicotyledons</taxon>
        <taxon>Gunneridae</taxon>
        <taxon>Pentapetalae</taxon>
        <taxon>asterids</taxon>
        <taxon>lamiids</taxon>
        <taxon>Solanales</taxon>
        <taxon>Solanaceae</taxon>
        <taxon>Solanoideae</taxon>
        <taxon>Datureae</taxon>
        <taxon>Datura</taxon>
    </lineage>
</organism>
<name>A0ABS8WWB7_DATST</name>